<name>A0A917E2J7_9SPHN</name>
<dbReference type="EMBL" id="BMJM01000001">
    <property type="protein sequence ID" value="GGD98814.1"/>
    <property type="molecule type" value="Genomic_DNA"/>
</dbReference>
<organism evidence="1 2">
    <name type="scientific">Sandarakinorhabdus glacialis</name>
    <dbReference type="NCBI Taxonomy" id="1614636"/>
    <lineage>
        <taxon>Bacteria</taxon>
        <taxon>Pseudomonadati</taxon>
        <taxon>Pseudomonadota</taxon>
        <taxon>Alphaproteobacteria</taxon>
        <taxon>Sphingomonadales</taxon>
        <taxon>Sphingosinicellaceae</taxon>
        <taxon>Sandarakinorhabdus</taxon>
    </lineage>
</organism>
<protein>
    <submittedName>
        <fullName evidence="1">Uncharacterized protein</fullName>
    </submittedName>
</protein>
<evidence type="ECO:0000313" key="2">
    <source>
        <dbReference type="Proteomes" id="UP000635071"/>
    </source>
</evidence>
<keyword evidence="2" id="KW-1185">Reference proteome</keyword>
<dbReference type="Proteomes" id="UP000635071">
    <property type="component" value="Unassembled WGS sequence"/>
</dbReference>
<dbReference type="RefSeq" id="WP_188760978.1">
    <property type="nucleotide sequence ID" value="NZ_BMJM01000001.1"/>
</dbReference>
<dbReference type="AlphaFoldDB" id="A0A917E2J7"/>
<comment type="caution">
    <text evidence="1">The sequence shown here is derived from an EMBL/GenBank/DDBJ whole genome shotgun (WGS) entry which is preliminary data.</text>
</comment>
<reference evidence="1" key="2">
    <citation type="submission" date="2020-09" db="EMBL/GenBank/DDBJ databases">
        <authorList>
            <person name="Sun Q."/>
            <person name="Zhou Y."/>
        </authorList>
    </citation>
    <scope>NUCLEOTIDE SEQUENCE</scope>
    <source>
        <strain evidence="1">CGMCC 1.15519</strain>
    </source>
</reference>
<proteinExistence type="predicted"/>
<reference evidence="1" key="1">
    <citation type="journal article" date="2014" name="Int. J. Syst. Evol. Microbiol.">
        <title>Complete genome sequence of Corynebacterium casei LMG S-19264T (=DSM 44701T), isolated from a smear-ripened cheese.</title>
        <authorList>
            <consortium name="US DOE Joint Genome Institute (JGI-PGF)"/>
            <person name="Walter F."/>
            <person name="Albersmeier A."/>
            <person name="Kalinowski J."/>
            <person name="Ruckert C."/>
        </authorList>
    </citation>
    <scope>NUCLEOTIDE SEQUENCE</scope>
    <source>
        <strain evidence="1">CGMCC 1.15519</strain>
    </source>
</reference>
<gene>
    <name evidence="1" type="ORF">GCM10011529_01170</name>
</gene>
<accession>A0A917E2J7</accession>
<sequence>MATLVLGTVGRVLGGPIGGLVGSFVGGLVDRNIFGGGAAREVGRVGNLAVQSAAYGEPIPIVIGRMRIAGNLLWTSGIAEASSRSGGGKRGGAATTTYSYSASFAVGLAGREIDAIGRIWADGRLIRDAGGLFLSPVTMRSHRGSETQAADPLIAAFEGDSGAPAYRGVAYVVSRTCPSRIMAIASPT</sequence>
<evidence type="ECO:0000313" key="1">
    <source>
        <dbReference type="EMBL" id="GGD98814.1"/>
    </source>
</evidence>